<dbReference type="SMART" id="SM00885">
    <property type="entry name" value="D5_N"/>
    <property type="match status" value="1"/>
</dbReference>
<dbReference type="GO" id="GO:0005524">
    <property type="term" value="F:ATP binding"/>
    <property type="evidence" value="ECO:0007669"/>
    <property type="project" value="UniProtKB-KW"/>
</dbReference>
<protein>
    <submittedName>
        <fullName evidence="5">DNA primase</fullName>
    </submittedName>
</protein>
<reference evidence="5" key="2">
    <citation type="submission" date="2021-03" db="EMBL/GenBank/DDBJ databases">
        <authorList>
            <consortium name="NCBI Pathogen Detection Project"/>
        </authorList>
    </citation>
    <scope>NUCLEOTIDE SEQUENCE</scope>
    <source>
        <strain evidence="5">Escherichia coli</strain>
    </source>
</reference>
<dbReference type="InterPro" id="IPR027417">
    <property type="entry name" value="P-loop_NTPase"/>
</dbReference>
<evidence type="ECO:0000313" key="5">
    <source>
        <dbReference type="EMBL" id="HBB1571834.1"/>
    </source>
</evidence>
<proteinExistence type="predicted"/>
<evidence type="ECO:0000256" key="2">
    <source>
        <dbReference type="ARBA" id="ARBA00022801"/>
    </source>
</evidence>
<dbReference type="Pfam" id="PF03288">
    <property type="entry name" value="Pox_D5"/>
    <property type="match status" value="1"/>
</dbReference>
<dbReference type="PANTHER" id="PTHR35372">
    <property type="entry name" value="ATP BINDING PROTEIN-RELATED"/>
    <property type="match status" value="1"/>
</dbReference>
<dbReference type="InterPro" id="IPR045455">
    <property type="entry name" value="NrS-1_pol-like_helicase"/>
</dbReference>
<dbReference type="GO" id="GO:0016787">
    <property type="term" value="F:hydrolase activity"/>
    <property type="evidence" value="ECO:0007669"/>
    <property type="project" value="UniProtKB-KW"/>
</dbReference>
<evidence type="ECO:0000256" key="3">
    <source>
        <dbReference type="ARBA" id="ARBA00022806"/>
    </source>
</evidence>
<dbReference type="SUPFAM" id="SSF52540">
    <property type="entry name" value="P-loop containing nucleoside triphosphate hydrolases"/>
    <property type="match status" value="1"/>
</dbReference>
<dbReference type="PANTHER" id="PTHR35372:SF2">
    <property type="entry name" value="SF3 HELICASE DOMAIN-CONTAINING PROTEIN"/>
    <property type="match status" value="1"/>
</dbReference>
<dbReference type="GO" id="GO:0004386">
    <property type="term" value="F:helicase activity"/>
    <property type="evidence" value="ECO:0007669"/>
    <property type="project" value="UniProtKB-KW"/>
</dbReference>
<evidence type="ECO:0000256" key="4">
    <source>
        <dbReference type="ARBA" id="ARBA00022840"/>
    </source>
</evidence>
<keyword evidence="1" id="KW-0547">Nucleotide-binding</keyword>
<dbReference type="RefSeq" id="WP_000761766.1">
    <property type="nucleotide sequence ID" value="NZ_BFGN01000037.1"/>
</dbReference>
<accession>A0A400ZTJ3</accession>
<organism evidence="5">
    <name type="scientific">Escherichia coli</name>
    <dbReference type="NCBI Taxonomy" id="562"/>
    <lineage>
        <taxon>Bacteria</taxon>
        <taxon>Pseudomonadati</taxon>
        <taxon>Pseudomonadota</taxon>
        <taxon>Gammaproteobacteria</taxon>
        <taxon>Enterobacterales</taxon>
        <taxon>Enterobacteriaceae</taxon>
        <taxon>Escherichia</taxon>
    </lineage>
</organism>
<sequence length="601" mass="66963">MKLAPNLKKQPHDKMTEVIIFAGSDAWAHAKQWQEQDGRLAGDNVPPVWLGDSQLDELADLKIIDDGRYCVRLYKAGHIKPSNINAIGQKLAVAGVRDANYYPEGMHSQKRENWHEYLERERQNLSDGLVIQLPVKKKTEDSAAPLALNQMGASQRGEVLLARYGGELAINADSDTVHHYNGVVWEPVQDKELQRAMAQIFIDAEISYSQNAIKSAVDTMKLSLPVMGNTARNLIGFSNGVFDTRTGDFREHDKNDWLLIASELPFSPPAEGETLATHAPNFWKWLRRSVAENDRKADRVLAALFMVLANRYDWQLFLEVTGPGGSGKSVMAEICTMLAGKANTVSASMKALEDARERALVVGFSLIIMPDMTRYAGDGAGIKAITGGDKVAIDPKHKAPYSTRIQAVVLAVNNNAMSFSDRSGGISRRRVIFNFSEVVPENERDPMLAEKIEGELAVVIRHLLTRFSDQDEAKRLLYEQQKSEEALVIKREGDSLVDFCGYLMSSVMCDGLLVGNAEIIPFSPRRYLYHAYLAYMRAHGFGKPVTLTRFGKDMPGAMAEYGREYMKRKTKHGLRSNVTLTEDSEDWMPSCASVTNDDGKN</sequence>
<dbReference type="InterPro" id="IPR014818">
    <property type="entry name" value="Phage/plasmid_primase_P4_C"/>
</dbReference>
<dbReference type="PROSITE" id="PS51206">
    <property type="entry name" value="SF3_HELICASE_1"/>
    <property type="match status" value="1"/>
</dbReference>
<dbReference type="SUPFAM" id="SSF46785">
    <property type="entry name" value="Winged helix' DNA-binding domain"/>
    <property type="match status" value="1"/>
</dbReference>
<reference evidence="5" key="1">
    <citation type="journal article" date="2018" name="Genome Biol.">
        <title>SKESA: strategic k-mer extension for scrupulous assemblies.</title>
        <authorList>
            <person name="Souvorov A."/>
            <person name="Agarwala R."/>
            <person name="Lipman D.J."/>
        </authorList>
    </citation>
    <scope>NUCLEOTIDE SEQUENCE</scope>
    <source>
        <strain evidence="5">Escherichia coli</strain>
    </source>
</reference>
<dbReference type="InterPro" id="IPR036388">
    <property type="entry name" value="WH-like_DNA-bd_sf"/>
</dbReference>
<dbReference type="Pfam" id="PF19263">
    <property type="entry name" value="DUF5906"/>
    <property type="match status" value="1"/>
</dbReference>
<dbReference type="Pfam" id="PF08706">
    <property type="entry name" value="D5_N"/>
    <property type="match status" value="1"/>
</dbReference>
<dbReference type="InterPro" id="IPR051620">
    <property type="entry name" value="ORF904-like_C"/>
</dbReference>
<keyword evidence="3" id="KW-0347">Helicase</keyword>
<dbReference type="InterPro" id="IPR014015">
    <property type="entry name" value="Helicase_SF3_DNA-vir"/>
</dbReference>
<gene>
    <name evidence="5" type="ORF">J0541_000682</name>
</gene>
<dbReference type="InterPro" id="IPR036390">
    <property type="entry name" value="WH_DNA-bd_sf"/>
</dbReference>
<dbReference type="AlphaFoldDB" id="A0A400ZTJ3"/>
<dbReference type="InterPro" id="IPR004968">
    <property type="entry name" value="DNA_primase/NTPase_C"/>
</dbReference>
<name>A0A400ZTJ3_ECOLX</name>
<dbReference type="EMBL" id="DADUEU010000003">
    <property type="protein sequence ID" value="HBB1571834.1"/>
    <property type="molecule type" value="Genomic_DNA"/>
</dbReference>
<dbReference type="Gene3D" id="1.10.10.10">
    <property type="entry name" value="Winged helix-like DNA-binding domain superfamily/Winged helix DNA-binding domain"/>
    <property type="match status" value="1"/>
</dbReference>
<comment type="caution">
    <text evidence="5">The sequence shown here is derived from an EMBL/GenBank/DDBJ whole genome shotgun (WGS) entry which is preliminary data.</text>
</comment>
<dbReference type="Proteomes" id="UP000870292">
    <property type="component" value="Unassembled WGS sequence"/>
</dbReference>
<evidence type="ECO:0000256" key="1">
    <source>
        <dbReference type="ARBA" id="ARBA00022741"/>
    </source>
</evidence>
<keyword evidence="2" id="KW-0378">Hydrolase</keyword>
<dbReference type="Gene3D" id="3.40.50.300">
    <property type="entry name" value="P-loop containing nucleotide triphosphate hydrolases"/>
    <property type="match status" value="1"/>
</dbReference>
<keyword evidence="4" id="KW-0067">ATP-binding</keyword>